<dbReference type="AlphaFoldDB" id="A0A2I0AC67"/>
<dbReference type="EMBL" id="KZ451999">
    <property type="protein sequence ID" value="PKA53130.1"/>
    <property type="molecule type" value="Genomic_DNA"/>
</dbReference>
<sequence length="303" mass="35215">MHVEKNVFDNIFYTVMNVSGKTKDNLKARADLKLYCKREGLQLFEDNGRVMKPPASYVLDKTKLQCFCKWITELRLPDGYSSNISRCVNLENLSFHGMKSHDCHIFMQRLLSIGLRELLPKAIWGAITELSLFFRGICSSILRACDLDILAKNIVETLYKLEKIFPPSFFNSTEHLPIHLAYEAKVGGPVQYRWMYPFERYMFVLKNMIRNKARPEGSICETYLIDEVSTFCSHYFEPNVSTKHNKAPRNNDEDIEVEERLSIFKQGRPFSPNGNPYYCTDEEYNAAHLYILLNCPEVGPYIE</sequence>
<protein>
    <recommendedName>
        <fullName evidence="1">DUF4218 domain-containing protein</fullName>
    </recommendedName>
</protein>
<accession>A0A2I0AC67</accession>
<feature type="domain" description="DUF4218" evidence="1">
    <location>
        <begin position="137"/>
        <end position="250"/>
    </location>
</feature>
<dbReference type="InterPro" id="IPR025452">
    <property type="entry name" value="DUF4218"/>
</dbReference>
<keyword evidence="3" id="KW-1185">Reference proteome</keyword>
<dbReference type="OrthoDB" id="781792at2759"/>
<dbReference type="Pfam" id="PF13960">
    <property type="entry name" value="DUF4218"/>
    <property type="match status" value="1"/>
</dbReference>
<dbReference type="Proteomes" id="UP000236161">
    <property type="component" value="Unassembled WGS sequence"/>
</dbReference>
<name>A0A2I0AC67_9ASPA</name>
<reference evidence="2 3" key="1">
    <citation type="journal article" date="2017" name="Nature">
        <title>The Apostasia genome and the evolution of orchids.</title>
        <authorList>
            <person name="Zhang G.Q."/>
            <person name="Liu K.W."/>
            <person name="Li Z."/>
            <person name="Lohaus R."/>
            <person name="Hsiao Y.Y."/>
            <person name="Niu S.C."/>
            <person name="Wang J.Y."/>
            <person name="Lin Y.C."/>
            <person name="Xu Q."/>
            <person name="Chen L.J."/>
            <person name="Yoshida K."/>
            <person name="Fujiwara S."/>
            <person name="Wang Z.W."/>
            <person name="Zhang Y.Q."/>
            <person name="Mitsuda N."/>
            <person name="Wang M."/>
            <person name="Liu G.H."/>
            <person name="Pecoraro L."/>
            <person name="Huang H.X."/>
            <person name="Xiao X.J."/>
            <person name="Lin M."/>
            <person name="Wu X.Y."/>
            <person name="Wu W.L."/>
            <person name="Chen Y.Y."/>
            <person name="Chang S.B."/>
            <person name="Sakamoto S."/>
            <person name="Ohme-Takagi M."/>
            <person name="Yagi M."/>
            <person name="Zeng S.J."/>
            <person name="Shen C.Y."/>
            <person name="Yeh C.M."/>
            <person name="Luo Y.B."/>
            <person name="Tsai W.C."/>
            <person name="Van de Peer Y."/>
            <person name="Liu Z.J."/>
        </authorList>
    </citation>
    <scope>NUCLEOTIDE SEQUENCE [LARGE SCALE GENOMIC DNA]</scope>
    <source>
        <strain evidence="3">cv. Shenzhen</strain>
        <tissue evidence="2">Stem</tissue>
    </source>
</reference>
<evidence type="ECO:0000259" key="1">
    <source>
        <dbReference type="Pfam" id="PF13960"/>
    </source>
</evidence>
<evidence type="ECO:0000313" key="2">
    <source>
        <dbReference type="EMBL" id="PKA53130.1"/>
    </source>
</evidence>
<evidence type="ECO:0000313" key="3">
    <source>
        <dbReference type="Proteomes" id="UP000236161"/>
    </source>
</evidence>
<organism evidence="2 3">
    <name type="scientific">Apostasia shenzhenica</name>
    <dbReference type="NCBI Taxonomy" id="1088818"/>
    <lineage>
        <taxon>Eukaryota</taxon>
        <taxon>Viridiplantae</taxon>
        <taxon>Streptophyta</taxon>
        <taxon>Embryophyta</taxon>
        <taxon>Tracheophyta</taxon>
        <taxon>Spermatophyta</taxon>
        <taxon>Magnoliopsida</taxon>
        <taxon>Liliopsida</taxon>
        <taxon>Asparagales</taxon>
        <taxon>Orchidaceae</taxon>
        <taxon>Apostasioideae</taxon>
        <taxon>Apostasia</taxon>
    </lineage>
</organism>
<dbReference type="PANTHER" id="PTHR48258:SF3">
    <property type="entry name" value="FK506-BINDING PROTEIN 4-LIKE ISOFORM X1"/>
    <property type="match status" value="1"/>
</dbReference>
<proteinExistence type="predicted"/>
<dbReference type="PANTHER" id="PTHR48258">
    <property type="entry name" value="DUF4218 DOMAIN-CONTAINING PROTEIN-RELATED"/>
    <property type="match status" value="1"/>
</dbReference>
<gene>
    <name evidence="2" type="ORF">AXF42_Ash009860</name>
</gene>